<dbReference type="InterPro" id="IPR023318">
    <property type="entry name" value="Ub_act_enz_dom_a_sf"/>
</dbReference>
<accession>A0A1D1USY0</accession>
<evidence type="ECO:0000256" key="9">
    <source>
        <dbReference type="ARBA" id="ARBA00024626"/>
    </source>
</evidence>
<dbReference type="PANTHER" id="PTHR10953:SF6">
    <property type="entry name" value="NEDD8-ACTIVATING ENZYME E1 CATALYTIC SUBUNIT"/>
    <property type="match status" value="1"/>
</dbReference>
<dbReference type="InterPro" id="IPR000594">
    <property type="entry name" value="ThiF_NAD_FAD-bd"/>
</dbReference>
<dbReference type="GO" id="GO:0005524">
    <property type="term" value="F:ATP binding"/>
    <property type="evidence" value="ECO:0007669"/>
    <property type="project" value="UniProtKB-UniRule"/>
</dbReference>
<evidence type="ECO:0000256" key="2">
    <source>
        <dbReference type="ARBA" id="ARBA00006310"/>
    </source>
</evidence>
<dbReference type="EC" id="6.2.1.64" evidence="8 11"/>
<dbReference type="FunFam" id="1.10.10.520:FF:000001">
    <property type="entry name" value="NEDD8-activating enzyme E1 catalytic subunit"/>
    <property type="match status" value="1"/>
</dbReference>
<dbReference type="Proteomes" id="UP000186922">
    <property type="component" value="Unassembled WGS sequence"/>
</dbReference>
<dbReference type="GO" id="GO:0045116">
    <property type="term" value="P:protein neddylation"/>
    <property type="evidence" value="ECO:0007669"/>
    <property type="project" value="UniProtKB-UniRule"/>
</dbReference>
<evidence type="ECO:0000256" key="11">
    <source>
        <dbReference type="RuleBase" id="RU368009"/>
    </source>
</evidence>
<dbReference type="GO" id="GO:0005737">
    <property type="term" value="C:cytoplasm"/>
    <property type="evidence" value="ECO:0007669"/>
    <property type="project" value="TreeGrafter"/>
</dbReference>
<dbReference type="InterPro" id="IPR035985">
    <property type="entry name" value="Ubiquitin-activating_enz"/>
</dbReference>
<dbReference type="Gene3D" id="3.10.290.20">
    <property type="entry name" value="Ubiquitin-like 2 activating enzyme e1b. Chain: B, domain 3"/>
    <property type="match status" value="1"/>
</dbReference>
<proteinExistence type="inferred from homology"/>
<name>A0A1D1USY0_RAMVA</name>
<organism evidence="13 14">
    <name type="scientific">Ramazzottius varieornatus</name>
    <name type="common">Water bear</name>
    <name type="synonym">Tardigrade</name>
    <dbReference type="NCBI Taxonomy" id="947166"/>
    <lineage>
        <taxon>Eukaryota</taxon>
        <taxon>Metazoa</taxon>
        <taxon>Ecdysozoa</taxon>
        <taxon>Tardigrada</taxon>
        <taxon>Eutardigrada</taxon>
        <taxon>Parachela</taxon>
        <taxon>Hypsibioidea</taxon>
        <taxon>Ramazzottiidae</taxon>
        <taxon>Ramazzottius</taxon>
    </lineage>
</organism>
<dbReference type="EMBL" id="BDGG01000002">
    <property type="protein sequence ID" value="GAU92786.1"/>
    <property type="molecule type" value="Genomic_DNA"/>
</dbReference>
<dbReference type="PROSITE" id="PS00865">
    <property type="entry name" value="UBIQUITIN_ACTIVAT_2"/>
    <property type="match status" value="1"/>
</dbReference>
<comment type="pathway">
    <text evidence="1 11">Protein modification; protein neddylation.</text>
</comment>
<dbReference type="InterPro" id="IPR014929">
    <property type="entry name" value="E2-binding"/>
</dbReference>
<comment type="catalytic activity">
    <reaction evidence="9 11">
        <text>ATP + [NEDD8 protein] + [E1 NEDD8-activating enzyme]-L-cysteine = AMP + diphosphate + [E1 NEDD8-activating enzyme]-S-[NEDD8 protein]-yl-L-cysteine.</text>
        <dbReference type="EC" id="6.2.1.64"/>
    </reaction>
</comment>
<comment type="caution">
    <text evidence="13">The sequence shown here is derived from an EMBL/GenBank/DDBJ whole genome shotgun (WGS) entry which is preliminary data.</text>
</comment>
<evidence type="ECO:0000313" key="13">
    <source>
        <dbReference type="EMBL" id="GAU92786.1"/>
    </source>
</evidence>
<evidence type="ECO:0000313" key="14">
    <source>
        <dbReference type="Proteomes" id="UP000186922"/>
    </source>
</evidence>
<feature type="active site" description="Glycyl thioester intermediate" evidence="10">
    <location>
        <position position="57"/>
    </location>
</feature>
<dbReference type="Pfam" id="PF08825">
    <property type="entry name" value="E2_bind"/>
    <property type="match status" value="1"/>
</dbReference>
<keyword evidence="4 11" id="KW-0436">Ligase</keyword>
<evidence type="ECO:0000256" key="8">
    <source>
        <dbReference type="ARBA" id="ARBA00023624"/>
    </source>
</evidence>
<feature type="domain" description="E2 binding" evidence="12">
    <location>
        <begin position="194"/>
        <end position="282"/>
    </location>
</feature>
<comment type="similarity">
    <text evidence="2 11">Belongs to the ubiquitin-activating E1 family. UBA3 subfamily.</text>
</comment>
<keyword evidence="7 11" id="KW-0067">ATP-binding</keyword>
<sequence length="282" mass="31231">MLRYDDDGTLDPTSMIPMVDGGTEGFKGNLRVIIPGMTACLECSMDLYPPAVNFPMCTIAHTPRLPEHCVEYVKVVMWPKMEPFGSGVAVDGDDPQHVQWITSRAEERAKEYGIQGVTYRLTLGVVKNIIPAVASTNAIVAALCATEVLKLASYMYPTLDNFLLFNDTDGIYSSSFQIQRNENCLACSRNIQKVEVKSSDTLQDLIDILKDHPTYQMRSPGITTTIDGKKKTLYIPNIPALEVATRENLEKSLKSLGLTDEQQIIVADATSPDARVFVLKFM</sequence>
<evidence type="ECO:0000256" key="7">
    <source>
        <dbReference type="ARBA" id="ARBA00022840"/>
    </source>
</evidence>
<evidence type="ECO:0000256" key="4">
    <source>
        <dbReference type="ARBA" id="ARBA00022598"/>
    </source>
</evidence>
<keyword evidence="14" id="KW-1185">Reference proteome</keyword>
<dbReference type="STRING" id="947166.A0A1D1USY0"/>
<dbReference type="AlphaFoldDB" id="A0A1D1USY0"/>
<evidence type="ECO:0000256" key="3">
    <source>
        <dbReference type="ARBA" id="ARBA00015203"/>
    </source>
</evidence>
<dbReference type="InterPro" id="IPR033127">
    <property type="entry name" value="UBQ-activ_enz_E1_Cys_AS"/>
</dbReference>
<gene>
    <name evidence="13" type="primary">RvY_04824-1</name>
    <name evidence="13" type="synonym">RvY_04824.1</name>
    <name evidence="13" type="ORF">RvY_04824</name>
</gene>
<dbReference type="SMART" id="SM01181">
    <property type="entry name" value="E2_bind"/>
    <property type="match status" value="1"/>
</dbReference>
<dbReference type="FunFam" id="3.10.290.20:FF:000001">
    <property type="entry name" value="NEDD8-activating enzyme E1 catalytic subunit, variant"/>
    <property type="match status" value="1"/>
</dbReference>
<comment type="function">
    <text evidence="11">Catalytic subunit of the dimeric E1 enzyme, which activates NEDD8.</text>
</comment>
<dbReference type="GO" id="GO:0019781">
    <property type="term" value="F:NEDD8 activating enzyme activity"/>
    <property type="evidence" value="ECO:0007669"/>
    <property type="project" value="UniProtKB-UniRule"/>
</dbReference>
<evidence type="ECO:0000259" key="12">
    <source>
        <dbReference type="SMART" id="SM01181"/>
    </source>
</evidence>
<evidence type="ECO:0000256" key="5">
    <source>
        <dbReference type="ARBA" id="ARBA00022741"/>
    </source>
</evidence>
<keyword evidence="5 11" id="KW-0547">Nucleotide-binding</keyword>
<evidence type="ECO:0000256" key="10">
    <source>
        <dbReference type="PROSITE-ProRule" id="PRU10132"/>
    </source>
</evidence>
<dbReference type="PANTHER" id="PTHR10953">
    <property type="entry name" value="UBIQUITIN-ACTIVATING ENZYME E1"/>
    <property type="match status" value="1"/>
</dbReference>
<evidence type="ECO:0000256" key="6">
    <source>
        <dbReference type="ARBA" id="ARBA00022786"/>
    </source>
</evidence>
<dbReference type="GO" id="GO:0005634">
    <property type="term" value="C:nucleus"/>
    <property type="evidence" value="ECO:0007669"/>
    <property type="project" value="TreeGrafter"/>
</dbReference>
<dbReference type="InterPro" id="IPR045886">
    <property type="entry name" value="ThiF/MoeB/HesA"/>
</dbReference>
<dbReference type="Gene3D" id="1.10.10.520">
    <property type="entry name" value="Ubiquitin activating enzymes (Uba3). Chain: B, domain 2"/>
    <property type="match status" value="1"/>
</dbReference>
<dbReference type="Gene3D" id="3.40.50.720">
    <property type="entry name" value="NAD(P)-binding Rossmann-like Domain"/>
    <property type="match status" value="1"/>
</dbReference>
<dbReference type="UniPathway" id="UPA00885"/>
<dbReference type="SUPFAM" id="SSF69572">
    <property type="entry name" value="Activating enzymes of the ubiquitin-like proteins"/>
    <property type="match status" value="1"/>
</dbReference>
<keyword evidence="6 11" id="KW-0833">Ubl conjugation pathway</keyword>
<reference evidence="13 14" key="1">
    <citation type="journal article" date="2016" name="Nat. Commun.">
        <title>Extremotolerant tardigrade genome and improved radiotolerance of human cultured cells by tardigrade-unique protein.</title>
        <authorList>
            <person name="Hashimoto T."/>
            <person name="Horikawa D.D."/>
            <person name="Saito Y."/>
            <person name="Kuwahara H."/>
            <person name="Kozuka-Hata H."/>
            <person name="Shin-I T."/>
            <person name="Minakuchi Y."/>
            <person name="Ohishi K."/>
            <person name="Motoyama A."/>
            <person name="Aizu T."/>
            <person name="Enomoto A."/>
            <person name="Kondo K."/>
            <person name="Tanaka S."/>
            <person name="Hara Y."/>
            <person name="Koshikawa S."/>
            <person name="Sagara H."/>
            <person name="Miura T."/>
            <person name="Yokobori S."/>
            <person name="Miyagawa K."/>
            <person name="Suzuki Y."/>
            <person name="Kubo T."/>
            <person name="Oyama M."/>
            <person name="Kohara Y."/>
            <person name="Fujiyama A."/>
            <person name="Arakawa K."/>
            <person name="Katayama T."/>
            <person name="Toyoda A."/>
            <person name="Kunieda T."/>
        </authorList>
    </citation>
    <scope>NUCLEOTIDE SEQUENCE [LARGE SCALE GENOMIC DNA]</scope>
    <source>
        <strain evidence="13 14">YOKOZUNA-1</strain>
    </source>
</reference>
<evidence type="ECO:0000256" key="1">
    <source>
        <dbReference type="ARBA" id="ARBA00005032"/>
    </source>
</evidence>
<dbReference type="OrthoDB" id="5977743at2759"/>
<dbReference type="Pfam" id="PF00899">
    <property type="entry name" value="ThiF"/>
    <property type="match status" value="1"/>
</dbReference>
<protein>
    <recommendedName>
        <fullName evidence="3 11">NEDD8-activating enzyme E1 catalytic subunit</fullName>
        <ecNumber evidence="8 11">6.2.1.64</ecNumber>
    </recommendedName>
</protein>